<evidence type="ECO:0000313" key="4">
    <source>
        <dbReference type="Proteomes" id="UP000323521"/>
    </source>
</evidence>
<dbReference type="KEGG" id="fwa:DCMF_24945"/>
<feature type="domain" description="BIG2" evidence="2">
    <location>
        <begin position="907"/>
        <end position="993"/>
    </location>
</feature>
<dbReference type="PANTHER" id="PTHR34512:SF30">
    <property type="entry name" value="OUTER MEMBRANE PROTEIN ASSEMBLY FACTOR BAMB"/>
    <property type="match status" value="1"/>
</dbReference>
<dbReference type="Gene3D" id="2.130.10.10">
    <property type="entry name" value="YVTN repeat-like/Quinoprotein amine dehydrogenase"/>
    <property type="match status" value="2"/>
</dbReference>
<dbReference type="SUPFAM" id="SSF49373">
    <property type="entry name" value="Invasin/intimin cell-adhesion fragments"/>
    <property type="match status" value="2"/>
</dbReference>
<dbReference type="PANTHER" id="PTHR34512">
    <property type="entry name" value="CELL SURFACE PROTEIN"/>
    <property type="match status" value="1"/>
</dbReference>
<gene>
    <name evidence="3" type="ORF">DCMF_24945</name>
</gene>
<dbReference type="Pfam" id="PF02368">
    <property type="entry name" value="Big_2"/>
    <property type="match status" value="2"/>
</dbReference>
<feature type="domain" description="BIG2" evidence="2">
    <location>
        <begin position="515"/>
        <end position="609"/>
    </location>
</feature>
<dbReference type="InterPro" id="IPR015943">
    <property type="entry name" value="WD40/YVTN_repeat-like_dom_sf"/>
</dbReference>
<proteinExistence type="predicted"/>
<dbReference type="Pfam" id="PF13360">
    <property type="entry name" value="PQQ_2"/>
    <property type="match status" value="2"/>
</dbReference>
<dbReference type="InterPro" id="IPR011047">
    <property type="entry name" value="Quinoprotein_ADH-like_sf"/>
</dbReference>
<feature type="signal peptide" evidence="1">
    <location>
        <begin position="1"/>
        <end position="29"/>
    </location>
</feature>
<evidence type="ECO:0000313" key="3">
    <source>
        <dbReference type="EMBL" id="ATW27568.1"/>
    </source>
</evidence>
<dbReference type="SUPFAM" id="SSF48239">
    <property type="entry name" value="Terpenoid cyclases/Protein prenyltransferases"/>
    <property type="match status" value="1"/>
</dbReference>
<reference evidence="3 4" key="1">
    <citation type="submission" date="2016-10" db="EMBL/GenBank/DDBJ databases">
        <title>Complete Genome Sequence of Peptococcaceae strain DCMF.</title>
        <authorList>
            <person name="Edwards R.J."/>
            <person name="Holland S.I."/>
            <person name="Deshpande N.P."/>
            <person name="Wong Y.K."/>
            <person name="Ertan H."/>
            <person name="Manefield M."/>
            <person name="Russell T.L."/>
            <person name="Lee M.J."/>
        </authorList>
    </citation>
    <scope>NUCLEOTIDE SEQUENCE [LARGE SCALE GENOMIC DNA]</scope>
    <source>
        <strain evidence="3 4">DCMF</strain>
    </source>
</reference>
<dbReference type="SMART" id="SM00635">
    <property type="entry name" value="BID_2"/>
    <property type="match status" value="2"/>
</dbReference>
<dbReference type="SMART" id="SM00564">
    <property type="entry name" value="PQQ"/>
    <property type="match status" value="7"/>
</dbReference>
<dbReference type="EMBL" id="CP017634">
    <property type="protein sequence ID" value="ATW27568.1"/>
    <property type="molecule type" value="Genomic_DNA"/>
</dbReference>
<dbReference type="InterPro" id="IPR002372">
    <property type="entry name" value="PQQ_rpt_dom"/>
</dbReference>
<organism evidence="3 4">
    <name type="scientific">Formimonas warabiya</name>
    <dbReference type="NCBI Taxonomy" id="1761012"/>
    <lineage>
        <taxon>Bacteria</taxon>
        <taxon>Bacillati</taxon>
        <taxon>Bacillota</taxon>
        <taxon>Clostridia</taxon>
        <taxon>Eubacteriales</taxon>
        <taxon>Peptococcaceae</taxon>
        <taxon>Candidatus Formimonas</taxon>
    </lineage>
</organism>
<name>A0A3G1KYL3_FORW1</name>
<dbReference type="Gene3D" id="2.60.40.1080">
    <property type="match status" value="2"/>
</dbReference>
<feature type="chain" id="PRO_5018293430" description="BIG2 domain-containing protein" evidence="1">
    <location>
        <begin position="30"/>
        <end position="1102"/>
    </location>
</feature>
<evidence type="ECO:0000256" key="1">
    <source>
        <dbReference type="SAM" id="SignalP"/>
    </source>
</evidence>
<dbReference type="InterPro" id="IPR018391">
    <property type="entry name" value="PQQ_b-propeller_rpt"/>
</dbReference>
<sequence>MKRKSTGILIWLCTALLWAGIWFAPPVQAGTAEAGPALDWVRDTAGKQAWMSGGQLALPSNTWLRYDESPTVDEEGNAYLTPTNGYLYSIDPEGEMNWKADLDQAGDCYNTGGKGPVLDEEGNCYIASGDGRLYAVDGEGNVLWTCDLEKVCTGTSPALSPDGDTVYVSAEDHYLYAVDRATGTEEWRYYLGGTTISNTPVVAPDGTIYVGSGSVISAVYPDGSRRKWLKSFSSYKVHVMRAQGDAWSGEQRMAVDEEGDLYLAMSNREAANKAERNVLVALKAGDGSEKWHIDVNQRLSAPAVDGDILYYKTADNVLHALDRETGAEQWTYQAEDQLYGLDSLTYYCFPPRVDADGTVVVAFGTALYAVNPDGTLKWTTGDTGYALNAPSVYGPRGELYVVGIGEDGKADVPSLLKFTDESYAPEPAELALPEGDFGMLAGAGYTCRPEISDSYGRQVYQADLVWESSDPAVATVDDTRLVTALKAGRTRISVRGAENPEVRAEVTVTVFSGTAGVSLELSSAVAQVEISKVTTLQANLAGPENLTLLGETLEWVSMSPSIASVNQAGTVTGVAGGQAVIRARVQRYPALEGKITVTVQPAVVKTLTLEEIKEAMELTLDWYRKNQGAPEDWAAFGLNAAGEDITGTPYLNEEGKTYLENQEKDILESGVGGLMTDYERTVMGVVSAGGDPTNIGGMDLIDTIVRWPGMGQGINAAVWGLIALDGAHVPDPTETGLHDREDFIDYILDNRAGEGWAYGSTSPDPDMTGMALYALAPYRERPDVKAAGEKAIAWLSRNQNYNGKFGSWGTENSESCAQAIMGLTAWGIDPQGGEFTKLGGNGVTGFLDYQIISGSDRGVFKHADTADTALATDQALEALAALVQFYEEGTSHIFYRIEAAGSPAAGEITSLDVYPAGLVLKPEQSIPLRAKNQKGLYVDNSLLAWQVSDGTKAEIREESDGEGNVSYRVQALAPGPVTLTVALKDDGAIRGTAILTVAGKDFTAERLEHEQENDGDYLELGAAVTNISSSAQTALIQINVYREDTGELVHQSFAGKDFAPGETYQVTGFYQVPAADRDQYQMKVLVWDKWLRARPLADVIVE</sequence>
<dbReference type="CDD" id="cd00688">
    <property type="entry name" value="ISOPREN_C2_like"/>
    <property type="match status" value="1"/>
</dbReference>
<dbReference type="InterPro" id="IPR008930">
    <property type="entry name" value="Terpenoid_cyclase/PrenylTrfase"/>
</dbReference>
<accession>A0A3G1KYL3</accession>
<dbReference type="Proteomes" id="UP000323521">
    <property type="component" value="Chromosome"/>
</dbReference>
<evidence type="ECO:0000259" key="2">
    <source>
        <dbReference type="SMART" id="SM00635"/>
    </source>
</evidence>
<dbReference type="AlphaFoldDB" id="A0A3G1KYL3"/>
<keyword evidence="4" id="KW-1185">Reference proteome</keyword>
<dbReference type="RefSeq" id="WP_214658887.1">
    <property type="nucleotide sequence ID" value="NZ_CP017634.1"/>
</dbReference>
<keyword evidence="1" id="KW-0732">Signal</keyword>
<protein>
    <recommendedName>
        <fullName evidence="2">BIG2 domain-containing protein</fullName>
    </recommendedName>
</protein>
<dbReference type="SUPFAM" id="SSF50998">
    <property type="entry name" value="Quinoprotein alcohol dehydrogenase-like"/>
    <property type="match status" value="2"/>
</dbReference>
<dbReference type="Gene3D" id="1.50.10.20">
    <property type="match status" value="1"/>
</dbReference>
<dbReference type="InterPro" id="IPR003343">
    <property type="entry name" value="Big_2"/>
</dbReference>
<dbReference type="InterPro" id="IPR008964">
    <property type="entry name" value="Invasin/intimin_cell_adhesion"/>
</dbReference>